<dbReference type="Gene3D" id="3.40.50.12780">
    <property type="entry name" value="N-terminal domain of ligase-like"/>
    <property type="match status" value="1"/>
</dbReference>
<name>A0A256IWM9_HALEZ</name>
<dbReference type="GO" id="GO:0016020">
    <property type="term" value="C:membrane"/>
    <property type="evidence" value="ECO:0007669"/>
    <property type="project" value="TreeGrafter"/>
</dbReference>
<accession>A0A256IWM9</accession>
<evidence type="ECO:0000313" key="8">
    <source>
        <dbReference type="Proteomes" id="UP000293073"/>
    </source>
</evidence>
<dbReference type="KEGG" id="hezz:EO776_12180"/>
<evidence type="ECO:0000259" key="4">
    <source>
        <dbReference type="Pfam" id="PF00501"/>
    </source>
</evidence>
<keyword evidence="6" id="KW-0436">Ligase</keyword>
<keyword evidence="1" id="KW-0547">Nucleotide-binding</keyword>
<reference evidence="5" key="2">
    <citation type="submission" date="2017-05" db="EMBL/GenBank/DDBJ databases">
        <authorList>
            <person name="Song R."/>
            <person name="Chenine A.L."/>
            <person name="Ruprecht R.M."/>
        </authorList>
    </citation>
    <scope>NUCLEOTIDE SEQUENCE</scope>
    <source>
        <strain evidence="5">LD3</strain>
    </source>
</reference>
<dbReference type="InterPro" id="IPR020845">
    <property type="entry name" value="AMP-binding_CS"/>
</dbReference>
<evidence type="ECO:0000313" key="5">
    <source>
        <dbReference type="EMBL" id="OYR60954.1"/>
    </source>
</evidence>
<dbReference type="PROSITE" id="PS00455">
    <property type="entry name" value="AMP_BINDING"/>
    <property type="match status" value="1"/>
</dbReference>
<dbReference type="GO" id="GO:0004467">
    <property type="term" value="F:long-chain fatty acid-CoA ligase activity"/>
    <property type="evidence" value="ECO:0007669"/>
    <property type="project" value="TreeGrafter"/>
</dbReference>
<keyword evidence="2" id="KW-0067">ATP-binding</keyword>
<dbReference type="InterPro" id="IPR042099">
    <property type="entry name" value="ANL_N_sf"/>
</dbReference>
<dbReference type="Proteomes" id="UP000293073">
    <property type="component" value="Chromosome"/>
</dbReference>
<dbReference type="GO" id="GO:0005524">
    <property type="term" value="F:ATP binding"/>
    <property type="evidence" value="ECO:0007669"/>
    <property type="project" value="UniProtKB-KW"/>
</dbReference>
<feature type="domain" description="AMP-dependent synthetase/ligase" evidence="4">
    <location>
        <begin position="49"/>
        <end position="479"/>
    </location>
</feature>
<dbReference type="PANTHER" id="PTHR43272:SF33">
    <property type="entry name" value="AMP-BINDING DOMAIN-CONTAINING PROTEIN-RELATED"/>
    <property type="match status" value="1"/>
</dbReference>
<dbReference type="Pfam" id="PF23562">
    <property type="entry name" value="AMP-binding_C_3"/>
    <property type="match status" value="1"/>
</dbReference>
<dbReference type="Proteomes" id="UP000216409">
    <property type="component" value="Unassembled WGS sequence"/>
</dbReference>
<evidence type="ECO:0000256" key="1">
    <source>
        <dbReference type="ARBA" id="ARBA00022741"/>
    </source>
</evidence>
<organism evidence="5 7">
    <name type="scientific">Halorubrum ezzemoulense</name>
    <name type="common">Halorubrum chaoviator</name>
    <dbReference type="NCBI Taxonomy" id="337243"/>
    <lineage>
        <taxon>Archaea</taxon>
        <taxon>Methanobacteriati</taxon>
        <taxon>Methanobacteriota</taxon>
        <taxon>Stenosarchaea group</taxon>
        <taxon>Halobacteria</taxon>
        <taxon>Halobacteriales</taxon>
        <taxon>Haloferacaceae</taxon>
        <taxon>Halorubrum</taxon>
    </lineage>
</organism>
<evidence type="ECO:0000313" key="6">
    <source>
        <dbReference type="EMBL" id="QAY20718.1"/>
    </source>
</evidence>
<reference evidence="6" key="3">
    <citation type="journal article" date="2019" name="Microbiol. Resour. Announc.">
        <title>Complete Genome Sequence of Halorubrum ezzemoulense Strain Fb21.</title>
        <authorList>
            <person name="Feng Y."/>
            <person name="Louyakis A.S."/>
            <person name="Makkay A.M."/>
            <person name="Guerrero R.O."/>
            <person name="Papke R.T."/>
            <person name="Gogarten J.P."/>
        </authorList>
    </citation>
    <scope>NUCLEOTIDE SEQUENCE</scope>
    <source>
        <strain evidence="6">Fb21</strain>
    </source>
</reference>
<sequence length="693" mass="78186">MAADNAESEGVASGDSDDSGLSVERVLTAPEGESVPIVSDRALPEILIDHAAEHPDDIALRWKRYGVWQEFTWEEYYDRVERFALGLEEYGFGDEDVLFTIGYNRPHQLWAWIAAQSLGGMAAPNYEDMLPEDIEKQLRLLEPEVVYAEDQEMVDKLLLVSGDVPSLSTIIYRDDKGMFRYENGEKTEPGDPEIVAYEDVEERGRERRESGAVSDDYLASEIQAVPAEATAMLAPTSGTTGMPKRVRLSHFNLVNLANAAIDIDPLPKESDYFSYLPMAWVGEQMILLAAAFVAGWTANFPEQPETEEEDLREIGPEIIFSSPKRYEAWVADIKAKVENTTRFKRWVYEKATSIGEKYAEYVIGDRNDEEPPAWLRGAHWLSYWVAYRPILDKIGLKRAKNVYTGGGPLGEDHFEYYHAMGVPLKQIWGQSEVCGFVTMHRDDDVQVETVGEVFPNVEVGITPGGELLVRGPVVTSGYYGMPEKTESAFEDGWLHTDDFGALTDDDHVRIFDRMDDVLEMSDGTAVAPISVETKLKFNPYVKEAMVVGDDRAELTAVLNIRYDNVAEWADQRDIQYAGYSDLTRKEPVLELLRGVVAETNEDLDNPIRRFVLLFKEFDADDGELTRTGKLRREVVVDRYGDLVTALYDGSTEIAMELTITYQDGRESDERGVMRIVDVDQPVLDDDDRELEVS</sequence>
<reference evidence="5 7" key="1">
    <citation type="journal article" date="2014" name="Front. Microbiol.">
        <title>Population and genomic analysis of the genus Halorubrum.</title>
        <authorList>
            <person name="Fullmer M.S."/>
            <person name="Soucy S.M."/>
            <person name="Swithers K.S."/>
            <person name="Makkay A.M."/>
            <person name="Wheeler R."/>
            <person name="Ventosa A."/>
            <person name="Gogarten J.P."/>
            <person name="Papke R.T."/>
        </authorList>
    </citation>
    <scope>NUCLEOTIDE SEQUENCE [LARGE SCALE GENOMIC DNA]</scope>
    <source>
        <strain evidence="5 7">LD3</strain>
    </source>
</reference>
<protein>
    <submittedName>
        <fullName evidence="6">Long-chain fatty acid--CoA ligase</fullName>
    </submittedName>
</protein>
<dbReference type="RefSeq" id="WP_094520995.1">
    <property type="nucleotide sequence ID" value="NZ_CP034940.1"/>
</dbReference>
<dbReference type="InterPro" id="IPR000873">
    <property type="entry name" value="AMP-dep_synth/lig_dom"/>
</dbReference>
<dbReference type="AlphaFoldDB" id="A0A256IWM9"/>
<evidence type="ECO:0000256" key="3">
    <source>
        <dbReference type="SAM" id="MobiDB-lite"/>
    </source>
</evidence>
<dbReference type="PANTHER" id="PTHR43272">
    <property type="entry name" value="LONG-CHAIN-FATTY-ACID--COA LIGASE"/>
    <property type="match status" value="1"/>
</dbReference>
<gene>
    <name evidence="5" type="ORF">DJ83_08565</name>
    <name evidence="6" type="ORF">EO776_12180</name>
</gene>
<dbReference type="GeneID" id="38951114"/>
<evidence type="ECO:0000256" key="2">
    <source>
        <dbReference type="ARBA" id="ARBA00022840"/>
    </source>
</evidence>
<reference evidence="8" key="4">
    <citation type="submission" date="2019-01" db="EMBL/GenBank/DDBJ databases">
        <title>Complete genome of Halorubrum ezzemoulense strain FB21.</title>
        <authorList>
            <person name="Feng Y."/>
            <person name="Louyakis A.S."/>
            <person name="Papke R.T."/>
            <person name="Gogarten J.P."/>
        </authorList>
    </citation>
    <scope>NUCLEOTIDE SEQUENCE [LARGE SCALE GENOMIC DNA]</scope>
    <source>
        <strain evidence="8">Fb21</strain>
    </source>
</reference>
<feature type="region of interest" description="Disordered" evidence="3">
    <location>
        <begin position="1"/>
        <end position="25"/>
    </location>
</feature>
<dbReference type="SUPFAM" id="SSF56801">
    <property type="entry name" value="Acetyl-CoA synthetase-like"/>
    <property type="match status" value="1"/>
</dbReference>
<proteinExistence type="predicted"/>
<dbReference type="EMBL" id="CP034940">
    <property type="protein sequence ID" value="QAY20718.1"/>
    <property type="molecule type" value="Genomic_DNA"/>
</dbReference>
<dbReference type="Pfam" id="PF00501">
    <property type="entry name" value="AMP-binding"/>
    <property type="match status" value="1"/>
</dbReference>
<evidence type="ECO:0000313" key="7">
    <source>
        <dbReference type="Proteomes" id="UP000216409"/>
    </source>
</evidence>
<dbReference type="EMBL" id="NHOW01000098">
    <property type="protein sequence ID" value="OYR60954.1"/>
    <property type="molecule type" value="Genomic_DNA"/>
</dbReference>